<gene>
    <name evidence="6" type="ORF">FM038_008935</name>
</gene>
<dbReference type="Gene3D" id="1.20.120.910">
    <property type="entry name" value="DksA, coiled-coil domain"/>
    <property type="match status" value="1"/>
</dbReference>
<evidence type="ECO:0000256" key="3">
    <source>
        <dbReference type="ARBA" id="ARBA00022833"/>
    </source>
</evidence>
<dbReference type="InterPro" id="IPR020458">
    <property type="entry name" value="Znf_DskA_TraR_CS"/>
</dbReference>
<protein>
    <submittedName>
        <fullName evidence="6">TraR/DksA C4-type zinc finger protein</fullName>
    </submittedName>
</protein>
<dbReference type="Proteomes" id="UP000316416">
    <property type="component" value="Chromosome"/>
</dbReference>
<keyword evidence="3" id="KW-0862">Zinc</keyword>
<sequence>MSHPQIRHELSKIETNLRIEIGQLAERKQIGIDSQGTNLCELIALLTNAALSDHPLFSQLTKLDAAFCQLDIGLYGLCSDCESEIEPERLILDPVEQRCALCAESYAHEHRHELRLTH</sequence>
<dbReference type="InterPro" id="IPR000962">
    <property type="entry name" value="Znf_DskA_TraR"/>
</dbReference>
<dbReference type="SUPFAM" id="SSF57716">
    <property type="entry name" value="Glucocorticoid receptor-like (DNA-binding domain)"/>
    <property type="match status" value="1"/>
</dbReference>
<evidence type="ECO:0000313" key="6">
    <source>
        <dbReference type="EMBL" id="QPG57555.1"/>
    </source>
</evidence>
<evidence type="ECO:0000313" key="7">
    <source>
        <dbReference type="Proteomes" id="UP000316416"/>
    </source>
</evidence>
<proteinExistence type="predicted"/>
<keyword evidence="7" id="KW-1185">Reference proteome</keyword>
<dbReference type="PROSITE" id="PS51128">
    <property type="entry name" value="ZF_DKSA_2"/>
    <property type="match status" value="1"/>
</dbReference>
<organism evidence="6 7">
    <name type="scientific">Shewanella eurypsychrophilus</name>
    <dbReference type="NCBI Taxonomy" id="2593656"/>
    <lineage>
        <taxon>Bacteria</taxon>
        <taxon>Pseudomonadati</taxon>
        <taxon>Pseudomonadota</taxon>
        <taxon>Gammaproteobacteria</taxon>
        <taxon>Alteromonadales</taxon>
        <taxon>Shewanellaceae</taxon>
        <taxon>Shewanella</taxon>
    </lineage>
</organism>
<feature type="zinc finger region" description="dksA C4-type" evidence="4">
    <location>
        <begin position="78"/>
        <end position="102"/>
    </location>
</feature>
<dbReference type="Pfam" id="PF01258">
    <property type="entry name" value="zf-dskA_traR"/>
    <property type="match status" value="1"/>
</dbReference>
<dbReference type="EMBL" id="CP045503">
    <property type="protein sequence ID" value="QPG57555.1"/>
    <property type="molecule type" value="Genomic_DNA"/>
</dbReference>
<dbReference type="PROSITE" id="PS01102">
    <property type="entry name" value="ZF_DKSA_1"/>
    <property type="match status" value="1"/>
</dbReference>
<reference evidence="6" key="1">
    <citation type="submission" date="2021-07" db="EMBL/GenBank/DDBJ databases">
        <title>Shewanella sp. YLB-07 whole genome sequence.</title>
        <authorList>
            <person name="Yu L."/>
        </authorList>
    </citation>
    <scope>NUCLEOTIDE SEQUENCE</scope>
    <source>
        <strain evidence="6">YLB-08</strain>
    </source>
</reference>
<name>A0ABX6V4H7_9GAMM</name>
<keyword evidence="2" id="KW-0863">Zinc-finger</keyword>
<evidence type="ECO:0000256" key="1">
    <source>
        <dbReference type="ARBA" id="ARBA00022723"/>
    </source>
</evidence>
<evidence type="ECO:0000256" key="4">
    <source>
        <dbReference type="PROSITE-ProRule" id="PRU00510"/>
    </source>
</evidence>
<keyword evidence="1" id="KW-0479">Metal-binding</keyword>
<dbReference type="RefSeq" id="WP_142870378.1">
    <property type="nucleotide sequence ID" value="NZ_CP045503.2"/>
</dbReference>
<evidence type="ECO:0000259" key="5">
    <source>
        <dbReference type="Pfam" id="PF01258"/>
    </source>
</evidence>
<evidence type="ECO:0000256" key="2">
    <source>
        <dbReference type="ARBA" id="ARBA00022771"/>
    </source>
</evidence>
<feature type="domain" description="Zinc finger DksA/TraR C4-type" evidence="5">
    <location>
        <begin position="73"/>
        <end position="106"/>
    </location>
</feature>
<accession>A0ABX6V4H7</accession>